<evidence type="ECO:0000256" key="3">
    <source>
        <dbReference type="ARBA" id="ARBA00023054"/>
    </source>
</evidence>
<accession>A0A6F9D9U9</accession>
<evidence type="ECO:0000313" key="7">
    <source>
        <dbReference type="EMBL" id="CAB3230019.1"/>
    </source>
</evidence>
<reference evidence="7" key="1">
    <citation type="submission" date="2020-04" db="EMBL/GenBank/DDBJ databases">
        <authorList>
            <person name="Neveu A P."/>
        </authorList>
    </citation>
    <scope>NUCLEOTIDE SEQUENCE</scope>
    <source>
        <tissue evidence="7">Whole embryo</tissue>
    </source>
</reference>
<dbReference type="GO" id="GO:0007099">
    <property type="term" value="P:centriole replication"/>
    <property type="evidence" value="ECO:0007669"/>
    <property type="project" value="TreeGrafter"/>
</dbReference>
<evidence type="ECO:0000256" key="5">
    <source>
        <dbReference type="SAM" id="MobiDB-lite"/>
    </source>
</evidence>
<dbReference type="EMBL" id="LR783843">
    <property type="protein sequence ID" value="CAB3230019.1"/>
    <property type="molecule type" value="mRNA"/>
</dbReference>
<name>A0A6F9D9U9_9ASCI</name>
<dbReference type="PANTHER" id="PTHR18875:SF3">
    <property type="entry name" value="CENTROSOMAL PROTEIN OF 63 KDA"/>
    <property type="match status" value="1"/>
</dbReference>
<evidence type="ECO:0000256" key="2">
    <source>
        <dbReference type="ARBA" id="ARBA00022490"/>
    </source>
</evidence>
<organism evidence="7">
    <name type="scientific">Phallusia mammillata</name>
    <dbReference type="NCBI Taxonomy" id="59560"/>
    <lineage>
        <taxon>Eukaryota</taxon>
        <taxon>Metazoa</taxon>
        <taxon>Chordata</taxon>
        <taxon>Tunicata</taxon>
        <taxon>Ascidiacea</taxon>
        <taxon>Phlebobranchia</taxon>
        <taxon>Ascidiidae</taxon>
        <taxon>Phallusia</taxon>
    </lineage>
</organism>
<dbReference type="GO" id="GO:0098535">
    <property type="term" value="P:de novo centriole assembly involved in multi-ciliated epithelial cell differentiation"/>
    <property type="evidence" value="ECO:0007669"/>
    <property type="project" value="TreeGrafter"/>
</dbReference>
<feature type="compositionally biased region" description="Polar residues" evidence="5">
    <location>
        <begin position="596"/>
        <end position="621"/>
    </location>
</feature>
<dbReference type="Pfam" id="PF17045">
    <property type="entry name" value="CEP63"/>
    <property type="match status" value="1"/>
</dbReference>
<feature type="domain" description="CEP63/Deup1 N-terminal" evidence="6">
    <location>
        <begin position="19"/>
        <end position="295"/>
    </location>
</feature>
<protein>
    <submittedName>
        <fullName evidence="7">Centrosomal protein of 63 kDa-like</fullName>
    </submittedName>
</protein>
<keyword evidence="2" id="KW-0963">Cytoplasm</keyword>
<feature type="coiled-coil region" evidence="4">
    <location>
        <begin position="87"/>
        <end position="290"/>
    </location>
</feature>
<feature type="region of interest" description="Disordered" evidence="5">
    <location>
        <begin position="583"/>
        <end position="641"/>
    </location>
</feature>
<dbReference type="Gene3D" id="1.10.287.1490">
    <property type="match status" value="1"/>
</dbReference>
<dbReference type="InterPro" id="IPR031470">
    <property type="entry name" value="CEP63/Deup1_N"/>
</dbReference>
<evidence type="ECO:0000256" key="1">
    <source>
        <dbReference type="ARBA" id="ARBA00004496"/>
    </source>
</evidence>
<gene>
    <name evidence="7" type="primary">Cep63</name>
</gene>
<proteinExistence type="evidence at transcript level"/>
<evidence type="ECO:0000259" key="6">
    <source>
        <dbReference type="Pfam" id="PF17045"/>
    </source>
</evidence>
<dbReference type="PANTHER" id="PTHR18875">
    <property type="entry name" value="SARCOMA ANTIGEN NY-SAR-24/CYTOSKELETAL PROTEIN SOJO"/>
    <property type="match status" value="1"/>
</dbReference>
<feature type="coiled-coil region" evidence="4">
    <location>
        <begin position="353"/>
        <end position="416"/>
    </location>
</feature>
<comment type="subcellular location">
    <subcellularLocation>
        <location evidence="1">Cytoplasm</location>
    </subcellularLocation>
</comment>
<dbReference type="AlphaFoldDB" id="A0A6F9D9U9"/>
<sequence>MDQSILDCLSKPNGGGALLTSCGAELQELMRQIDIMVRNKKMEWEAELISTQDCLTLREQELLHTRTLLEQKHQEVGMLKHQLEGYESGQKNVAEKYEAQLNKLKNQLKNLKETHEKMARSKEKKAQSFAEKEKEMIDEIDRLTLELKEKKVVNVQHEKEKSEWDISKRSLQHQLECMEKQKRAIASNYEHAQQQLTIAQNRLKKSNRMVEEVEGTSHSLLRKLEDELANDKELIQRQESIISDLQAKNREMSTAKHQATGEKYRYQEQADKANCKLRVVEEEISRLQAALSARETALRGSEHEIATLQNKVSELQTCVVTKDKIINAMQVRSPLRGKGDDLRQKVTLLEASVETMSETESHLRDEVRSLEQQLKNSKEEAENLRDVVKTTENARVKDLNQEILQLRDKLGEMEASHSAQLSGMKNDVTKLSSHLHGRDANIERLTETCAEMERQLQDESRQREKLNSELQTAASHLNKLRSHRKSVSAENVMSASTERSLTEAELQLSDLRHNYGKAVMRLEDENQHLITQVSSLKEKLQDKEKSFHIEKPTDLAKAQENEKINEIVKAYEHRIASLEARLQETSGHNPEIRAPSSASSVVLRSAESSTVTPRSEITESSDNLREEARTPTPTKNFLQSIGIDPTSVNASSVSFYSNVPGSMSEKQLQALLGITDEGFEDNGGSTIEEFAQNEEKRVLELESRIEKHIGDMQKAMDAVMSKYDK</sequence>
<evidence type="ECO:0000256" key="4">
    <source>
        <dbReference type="SAM" id="Coils"/>
    </source>
</evidence>
<dbReference type="GO" id="GO:0005814">
    <property type="term" value="C:centriole"/>
    <property type="evidence" value="ECO:0007669"/>
    <property type="project" value="TreeGrafter"/>
</dbReference>
<dbReference type="GO" id="GO:0005737">
    <property type="term" value="C:cytoplasm"/>
    <property type="evidence" value="ECO:0007669"/>
    <property type="project" value="UniProtKB-SubCell"/>
</dbReference>
<keyword evidence="3 4" id="KW-0175">Coiled coil</keyword>